<sequence length="392" mass="42095">MWMLVPSYREQSGPSQHLSAAGLRATQSPDLTLQEKRGHGEYRNLREREPARWKGTPTQVTYSEHCDDFTAVKTKFLLIAAIAITGGLESARAGNLTAYVTGRDSDNIVTFDLMTGASEVVATLVPNARPRGIVVDGAGTIYVSTQGDNQNIKRITPGSTPLIEHFTASIGNFGPAQLAFDPSGNLLAAGARSRVVFRYDITDGSVIDTFTESGCCNLAGLAINGTDVYAVEIFQGSIHKFDLTQDPVTGFELVTNASQLDEAIGITVGHNGNLFVSSTLNSRIEEFDSVDGSYLGTFVDAAVLGVAGTGGLRYEPFLDRYYSVTGDRMYEYNSSGVLTNTYQSELLEGARGVTIVVPEPASSTLGAIGLVMVGFTSLAWRRDDTSRRATTR</sequence>
<dbReference type="EMBL" id="CAMXCT020000001">
    <property type="protein sequence ID" value="CAL1125322.1"/>
    <property type="molecule type" value="Genomic_DNA"/>
</dbReference>
<dbReference type="Gene3D" id="2.120.10.30">
    <property type="entry name" value="TolB, C-terminal domain"/>
    <property type="match status" value="1"/>
</dbReference>
<comment type="caution">
    <text evidence="2">The sequence shown here is derived from an EMBL/GenBank/DDBJ whole genome shotgun (WGS) entry which is preliminary data.</text>
</comment>
<dbReference type="PANTHER" id="PTHR24104">
    <property type="entry name" value="E3 UBIQUITIN-PROTEIN LIGASE NHLRC1-RELATED"/>
    <property type="match status" value="1"/>
</dbReference>
<dbReference type="PANTHER" id="PTHR24104:SF25">
    <property type="entry name" value="PROTEIN LIN-41"/>
    <property type="match status" value="1"/>
</dbReference>
<reference evidence="3 4" key="2">
    <citation type="submission" date="2024-05" db="EMBL/GenBank/DDBJ databases">
        <authorList>
            <person name="Chen Y."/>
            <person name="Shah S."/>
            <person name="Dougan E. K."/>
            <person name="Thang M."/>
            <person name="Chan C."/>
        </authorList>
    </citation>
    <scope>NUCLEOTIDE SEQUENCE [LARGE SCALE GENOMIC DNA]</scope>
</reference>
<dbReference type="InterPro" id="IPR015943">
    <property type="entry name" value="WD40/YVTN_repeat-like_dom_sf"/>
</dbReference>
<keyword evidence="4" id="KW-1185">Reference proteome</keyword>
<evidence type="ECO:0008006" key="5">
    <source>
        <dbReference type="Google" id="ProtNLM"/>
    </source>
</evidence>
<dbReference type="Gene3D" id="2.130.10.10">
    <property type="entry name" value="YVTN repeat-like/Quinoprotein amine dehydrogenase"/>
    <property type="match status" value="1"/>
</dbReference>
<reference evidence="2" key="1">
    <citation type="submission" date="2022-10" db="EMBL/GenBank/DDBJ databases">
        <authorList>
            <person name="Chen Y."/>
            <person name="Dougan E. K."/>
            <person name="Chan C."/>
            <person name="Rhodes N."/>
            <person name="Thang M."/>
        </authorList>
    </citation>
    <scope>NUCLEOTIDE SEQUENCE</scope>
</reference>
<organism evidence="2">
    <name type="scientific">Cladocopium goreaui</name>
    <dbReference type="NCBI Taxonomy" id="2562237"/>
    <lineage>
        <taxon>Eukaryota</taxon>
        <taxon>Sar</taxon>
        <taxon>Alveolata</taxon>
        <taxon>Dinophyceae</taxon>
        <taxon>Suessiales</taxon>
        <taxon>Symbiodiniaceae</taxon>
        <taxon>Cladocopium</taxon>
    </lineage>
</organism>
<gene>
    <name evidence="2" type="ORF">C1SCF055_LOCUS537</name>
</gene>
<accession>A0A9P1FFH6</accession>
<feature type="region of interest" description="Disordered" evidence="1">
    <location>
        <begin position="7"/>
        <end position="29"/>
    </location>
</feature>
<evidence type="ECO:0000313" key="3">
    <source>
        <dbReference type="EMBL" id="CAL4759259.1"/>
    </source>
</evidence>
<evidence type="ECO:0000313" key="2">
    <source>
        <dbReference type="EMBL" id="CAI3971947.1"/>
    </source>
</evidence>
<proteinExistence type="predicted"/>
<feature type="compositionally biased region" description="Polar residues" evidence="1">
    <location>
        <begin position="9"/>
        <end position="18"/>
    </location>
</feature>
<name>A0A9P1FFH6_9DINO</name>
<dbReference type="EMBL" id="CAMXCT030000001">
    <property type="protein sequence ID" value="CAL4759259.1"/>
    <property type="molecule type" value="Genomic_DNA"/>
</dbReference>
<dbReference type="GO" id="GO:0008270">
    <property type="term" value="F:zinc ion binding"/>
    <property type="evidence" value="ECO:0007669"/>
    <property type="project" value="UniProtKB-KW"/>
</dbReference>
<dbReference type="AlphaFoldDB" id="A0A9P1FFH6"/>
<dbReference type="InterPro" id="IPR011042">
    <property type="entry name" value="6-blade_b-propeller_TolB-like"/>
</dbReference>
<dbReference type="OrthoDB" id="47323at2759"/>
<protein>
    <recommendedName>
        <fullName evidence="5">PEP-CTERM sorting domain-containing protein</fullName>
    </recommendedName>
</protein>
<evidence type="ECO:0000313" key="4">
    <source>
        <dbReference type="Proteomes" id="UP001152797"/>
    </source>
</evidence>
<dbReference type="SUPFAM" id="SSF63829">
    <property type="entry name" value="Calcium-dependent phosphotriesterase"/>
    <property type="match status" value="1"/>
</dbReference>
<dbReference type="Proteomes" id="UP001152797">
    <property type="component" value="Unassembled WGS sequence"/>
</dbReference>
<evidence type="ECO:0000256" key="1">
    <source>
        <dbReference type="SAM" id="MobiDB-lite"/>
    </source>
</evidence>
<dbReference type="InterPro" id="IPR050952">
    <property type="entry name" value="TRIM-NHL_E3_ligases"/>
</dbReference>
<dbReference type="EMBL" id="CAMXCT010000001">
    <property type="protein sequence ID" value="CAI3971947.1"/>
    <property type="molecule type" value="Genomic_DNA"/>
</dbReference>